<evidence type="ECO:0008006" key="4">
    <source>
        <dbReference type="Google" id="ProtNLM"/>
    </source>
</evidence>
<feature type="transmembrane region" description="Helical" evidence="1">
    <location>
        <begin position="340"/>
        <end position="361"/>
    </location>
</feature>
<reference evidence="3" key="1">
    <citation type="submission" date="2011-06" db="EMBL/GenBank/DDBJ databases">
        <title>The complete genome of chromosome of Runella slithyformis DSM 19594.</title>
        <authorList>
            <consortium name="US DOE Joint Genome Institute (JGI-PGF)"/>
            <person name="Lucas S."/>
            <person name="Han J."/>
            <person name="Lapidus A."/>
            <person name="Bruce D."/>
            <person name="Goodwin L."/>
            <person name="Pitluck S."/>
            <person name="Peters L."/>
            <person name="Kyrpides N."/>
            <person name="Mavromatis K."/>
            <person name="Ivanova N."/>
            <person name="Ovchinnikova G."/>
            <person name="Zhang X."/>
            <person name="Misra M."/>
            <person name="Detter J.C."/>
            <person name="Tapia R."/>
            <person name="Han C."/>
            <person name="Land M."/>
            <person name="Hauser L."/>
            <person name="Markowitz V."/>
            <person name="Cheng J.-F."/>
            <person name="Hugenholtz P."/>
            <person name="Woyke T."/>
            <person name="Wu D."/>
            <person name="Tindall B."/>
            <person name="Faehrich R."/>
            <person name="Brambilla E."/>
            <person name="Klenk H.-P."/>
            <person name="Eisen J.A."/>
        </authorList>
    </citation>
    <scope>NUCLEOTIDE SEQUENCE [LARGE SCALE GENOMIC DNA]</scope>
    <source>
        <strain evidence="3">ATCC 29530 / DSM 19594 / LMG 11500 / NCIMB 11436 / LSU 4</strain>
    </source>
</reference>
<feature type="transmembrane region" description="Helical" evidence="1">
    <location>
        <begin position="507"/>
        <end position="525"/>
    </location>
</feature>
<keyword evidence="1" id="KW-0812">Transmembrane</keyword>
<feature type="transmembrane region" description="Helical" evidence="1">
    <location>
        <begin position="405"/>
        <end position="429"/>
    </location>
</feature>
<feature type="transmembrane region" description="Helical" evidence="1">
    <location>
        <begin position="146"/>
        <end position="166"/>
    </location>
</feature>
<keyword evidence="1" id="KW-0472">Membrane</keyword>
<protein>
    <recommendedName>
        <fullName evidence="4">YfhO family protein</fullName>
    </recommendedName>
</protein>
<dbReference type="Pfam" id="PF09586">
    <property type="entry name" value="YfhO"/>
    <property type="match status" value="1"/>
</dbReference>
<name>A0A7U3ZG17_RUNSL</name>
<dbReference type="Proteomes" id="UP000000493">
    <property type="component" value="Chromosome"/>
</dbReference>
<accession>A0A7U3ZG17</accession>
<evidence type="ECO:0000313" key="2">
    <source>
        <dbReference type="EMBL" id="AEI46551.1"/>
    </source>
</evidence>
<evidence type="ECO:0000256" key="1">
    <source>
        <dbReference type="SAM" id="Phobius"/>
    </source>
</evidence>
<dbReference type="EMBL" id="CP002859">
    <property type="protein sequence ID" value="AEI46551.1"/>
    <property type="molecule type" value="Genomic_DNA"/>
</dbReference>
<organism evidence="2 3">
    <name type="scientific">Runella slithyformis (strain ATCC 29530 / DSM 19594 / LMG 11500 / NCIMB 11436 / LSU 4)</name>
    <dbReference type="NCBI Taxonomy" id="761193"/>
    <lineage>
        <taxon>Bacteria</taxon>
        <taxon>Pseudomonadati</taxon>
        <taxon>Bacteroidota</taxon>
        <taxon>Cytophagia</taxon>
        <taxon>Cytophagales</taxon>
        <taxon>Spirosomataceae</taxon>
        <taxon>Runella</taxon>
    </lineage>
</organism>
<keyword evidence="1" id="KW-1133">Transmembrane helix</keyword>
<feature type="transmembrane region" description="Helical" evidence="1">
    <location>
        <begin position="103"/>
        <end position="134"/>
    </location>
</feature>
<dbReference type="KEGG" id="rsi:Runsl_0092"/>
<keyword evidence="3" id="KW-1185">Reference proteome</keyword>
<dbReference type="PANTHER" id="PTHR38454:SF1">
    <property type="entry name" value="INTEGRAL MEMBRANE PROTEIN"/>
    <property type="match status" value="1"/>
</dbReference>
<feature type="transmembrane region" description="Helical" evidence="1">
    <location>
        <begin position="217"/>
        <end position="236"/>
    </location>
</feature>
<feature type="transmembrane region" description="Helical" evidence="1">
    <location>
        <begin position="368"/>
        <end position="393"/>
    </location>
</feature>
<dbReference type="InterPro" id="IPR018580">
    <property type="entry name" value="Uncharacterised_YfhO"/>
</dbReference>
<dbReference type="RefSeq" id="WP_013925876.1">
    <property type="nucleotide sequence ID" value="NC_015703.1"/>
</dbReference>
<feature type="transmembrane region" description="Helical" evidence="1">
    <location>
        <begin position="441"/>
        <end position="463"/>
    </location>
</feature>
<sequence length="825" mass="92191">MKKSFNFKALLPHLLVVLGFALLSIVYMSPVLKGKTLIQNDPLQAAAASREASDFFKQTGEWTGWTNSTFGGMPTYFIWGHHSRGILIPLGTFINQFGQGGYIFFYLLGFYILLLALECGLLTSVLGAVAFAFFSYNIQIIEAGHISKVQALEFAPIMIAGVIWAYKGRSWLGAAVFSLGLGLDLWANHAQITYYSGLIIAIFAIFEIVRAIRLKKLSSFITSSALLALMGILIVANNTSVLWTTLEYTKETIRGKSELSPKPGEKSTSGGLDRDYAFNWSYGKLESLTLLIPNFMGGASGGELDEKSEVYRALGRYNIPPETASQFVRQISTYWGDQSFVGGGIYSGAIICFLFVLGLFIAENRYKYPFAVAFVFFLFVSWGKNLAVLNYVLFDYFPMFNKFRAVSMALSLVQLCVAVIAALGVKNLLQTTPDWAELKRPFFISLGLTGGVALLFALVPGLFDFRSENDPRLVETLTQQFGNNKAAANELYTALLADRSDMLRGDAFRSFIFILLGAGVVWAYATQKLKNATVVAGVLAGLTLIDMWSVDRRYLNTDSFQQKYYSYDDLFQPSPANQQIMQDTDPNYRVIDLTTSPFQDARLSYFHKSLGGYHGASLRRYREVVDAQMTKNNMAVYNMLNTRYFIVPGQDGQPTVQRNPEALGNAWFVKEVKQVNNADEELKALDAFNPRQTAFVDKRFADQLKAAPTQTDTSATIRLTDYKPNQLTYESNSTTAQTAIFSEIYYRGGIDWKAYVDGQETPHFRANYILRGMVVPAGKHKIEFKFDPPAVKTGRRIDRFAAAAWVLLLLGGIFIEYRRKPSKEA</sequence>
<dbReference type="AlphaFoldDB" id="A0A7U3ZG17"/>
<reference evidence="2 3" key="2">
    <citation type="journal article" date="2012" name="Stand. Genomic Sci.">
        <title>Complete genome sequence of the aquatic bacterium Runella slithyformis type strain (LSU 4(T)).</title>
        <authorList>
            <person name="Copeland A."/>
            <person name="Zhang X."/>
            <person name="Misra M."/>
            <person name="Lapidus A."/>
            <person name="Nolan M."/>
            <person name="Lucas S."/>
            <person name="Deshpande S."/>
            <person name="Cheng J.F."/>
            <person name="Tapia R."/>
            <person name="Goodwin L.A."/>
            <person name="Pitluck S."/>
            <person name="Liolios K."/>
            <person name="Pagani I."/>
            <person name="Ivanova N."/>
            <person name="Mikhailova N."/>
            <person name="Pati A."/>
            <person name="Chen A."/>
            <person name="Palaniappan K."/>
            <person name="Land M."/>
            <person name="Hauser L."/>
            <person name="Pan C."/>
            <person name="Jeffries C.D."/>
            <person name="Detter J.C."/>
            <person name="Brambilla E.M."/>
            <person name="Rohde M."/>
            <person name="Djao O.D."/>
            <person name="Goker M."/>
            <person name="Sikorski J."/>
            <person name="Tindall B.J."/>
            <person name="Woyke T."/>
            <person name="Bristow J."/>
            <person name="Eisen J.A."/>
            <person name="Markowitz V."/>
            <person name="Hugenholtz P."/>
            <person name="Kyrpides N.C."/>
            <person name="Klenk H.P."/>
            <person name="Mavromatis K."/>
        </authorList>
    </citation>
    <scope>NUCLEOTIDE SEQUENCE [LARGE SCALE GENOMIC DNA]</scope>
    <source>
        <strain evidence="3">ATCC 29530 / DSM 19594 / LMG 11500 / NCIMB 11436 / LSU 4</strain>
    </source>
</reference>
<dbReference type="PANTHER" id="PTHR38454">
    <property type="entry name" value="INTEGRAL MEMBRANE PROTEIN-RELATED"/>
    <property type="match status" value="1"/>
</dbReference>
<evidence type="ECO:0000313" key="3">
    <source>
        <dbReference type="Proteomes" id="UP000000493"/>
    </source>
</evidence>
<feature type="transmembrane region" description="Helical" evidence="1">
    <location>
        <begin position="800"/>
        <end position="817"/>
    </location>
</feature>
<gene>
    <name evidence="2" type="ordered locus">Runsl_0092</name>
</gene>
<proteinExistence type="predicted"/>
<feature type="transmembrane region" description="Helical" evidence="1">
    <location>
        <begin position="186"/>
        <end position="205"/>
    </location>
</feature>
<feature type="transmembrane region" description="Helical" evidence="1">
    <location>
        <begin position="532"/>
        <end position="550"/>
    </location>
</feature>